<dbReference type="InterPro" id="IPR022284">
    <property type="entry name" value="GPAT/DHAPAT"/>
</dbReference>
<dbReference type="GO" id="GO:0019432">
    <property type="term" value="P:triglyceride biosynthetic process"/>
    <property type="evidence" value="ECO:0007669"/>
    <property type="project" value="TreeGrafter"/>
</dbReference>
<keyword evidence="2" id="KW-0808">Transferase</keyword>
<dbReference type="SMART" id="SM00563">
    <property type="entry name" value="PlsC"/>
    <property type="match status" value="1"/>
</dbReference>
<name>A0A7K5BER3_9FURN</name>
<comment type="caution">
    <text evidence="2">The sequence shown here is derived from an EMBL/GenBank/DDBJ whole genome shotgun (WGS) entry which is preliminary data.</text>
</comment>
<evidence type="ECO:0000313" key="2">
    <source>
        <dbReference type="EMBL" id="NWR94513.1"/>
    </source>
</evidence>
<dbReference type="Proteomes" id="UP000529852">
    <property type="component" value="Unassembled WGS sequence"/>
</dbReference>
<gene>
    <name evidence="2" type="primary">Gpat2_0</name>
    <name evidence="2" type="ORF">FURFIG_R05424</name>
</gene>
<protein>
    <submittedName>
        <fullName evidence="2">GPAT2 acyltransferase</fullName>
    </submittedName>
</protein>
<organism evidence="2 3">
    <name type="scientific">Furnarius figulus</name>
    <dbReference type="NCBI Taxonomy" id="463165"/>
    <lineage>
        <taxon>Eukaryota</taxon>
        <taxon>Metazoa</taxon>
        <taxon>Chordata</taxon>
        <taxon>Craniata</taxon>
        <taxon>Vertebrata</taxon>
        <taxon>Euteleostomi</taxon>
        <taxon>Archelosauria</taxon>
        <taxon>Archosauria</taxon>
        <taxon>Dinosauria</taxon>
        <taxon>Saurischia</taxon>
        <taxon>Theropoda</taxon>
        <taxon>Coelurosauria</taxon>
        <taxon>Aves</taxon>
        <taxon>Neognathae</taxon>
        <taxon>Neoaves</taxon>
        <taxon>Telluraves</taxon>
        <taxon>Australaves</taxon>
        <taxon>Passeriformes</taxon>
        <taxon>Furnariidae</taxon>
        <taxon>Furnarius</taxon>
    </lineage>
</organism>
<dbReference type="GO" id="GO:0006631">
    <property type="term" value="P:fatty acid metabolic process"/>
    <property type="evidence" value="ECO:0007669"/>
    <property type="project" value="TreeGrafter"/>
</dbReference>
<dbReference type="GO" id="GO:0031966">
    <property type="term" value="C:mitochondrial membrane"/>
    <property type="evidence" value="ECO:0007669"/>
    <property type="project" value="TreeGrafter"/>
</dbReference>
<dbReference type="GO" id="GO:0034587">
    <property type="term" value="P:piRNA processing"/>
    <property type="evidence" value="ECO:0007669"/>
    <property type="project" value="TreeGrafter"/>
</dbReference>
<evidence type="ECO:0000259" key="1">
    <source>
        <dbReference type="SMART" id="SM00563"/>
    </source>
</evidence>
<accession>A0A7K5BER3</accession>
<dbReference type="PANTHER" id="PTHR12563:SF15">
    <property type="entry name" value="GLYCEROL-3-PHOSPHATE ACYLTRANSFERASE 2, MITOCHONDRIAL"/>
    <property type="match status" value="1"/>
</dbReference>
<dbReference type="InterPro" id="IPR002123">
    <property type="entry name" value="Plipid/glycerol_acylTrfase"/>
</dbReference>
<dbReference type="GO" id="GO:0004366">
    <property type="term" value="F:glycerol-3-phosphate O-acyltransferase activity"/>
    <property type="evidence" value="ECO:0007669"/>
    <property type="project" value="TreeGrafter"/>
</dbReference>
<proteinExistence type="predicted"/>
<dbReference type="EMBL" id="VYZD01001694">
    <property type="protein sequence ID" value="NWR94513.1"/>
    <property type="molecule type" value="Genomic_DNA"/>
</dbReference>
<dbReference type="AlphaFoldDB" id="A0A7K5BER3"/>
<evidence type="ECO:0000313" key="3">
    <source>
        <dbReference type="Proteomes" id="UP000529852"/>
    </source>
</evidence>
<keyword evidence="2" id="KW-0012">Acyltransferase</keyword>
<dbReference type="GO" id="GO:0008654">
    <property type="term" value="P:phospholipid biosynthetic process"/>
    <property type="evidence" value="ECO:0007669"/>
    <property type="project" value="TreeGrafter"/>
</dbReference>
<dbReference type="GO" id="GO:0006072">
    <property type="term" value="P:glycerol-3-phosphate metabolic process"/>
    <property type="evidence" value="ECO:0007669"/>
    <property type="project" value="TreeGrafter"/>
</dbReference>
<dbReference type="Pfam" id="PF01553">
    <property type="entry name" value="Acyltransferase"/>
    <property type="match status" value="1"/>
</dbReference>
<keyword evidence="3" id="KW-1185">Reference proteome</keyword>
<reference evidence="2 3" key="1">
    <citation type="submission" date="2019-09" db="EMBL/GenBank/DDBJ databases">
        <title>Bird 10,000 Genomes (B10K) Project - Family phase.</title>
        <authorList>
            <person name="Zhang G."/>
        </authorList>
    </citation>
    <scope>NUCLEOTIDE SEQUENCE [LARGE SCALE GENOMIC DNA]</scope>
    <source>
        <strain evidence="2">B10K-DU-003-06</strain>
    </source>
</reference>
<feature type="non-terminal residue" evidence="2">
    <location>
        <position position="1"/>
    </location>
</feature>
<sequence>VQDVATSQAPGCGGDEGSQEHWKEEICRILQEIQAPLSPFLLRLCHWMLPKLLSCLFLSVQLPQGQLDMVLRAARKPKVPLVFLCTHQSQLDGPLLSFLLLSQGIGVPRVTGGTWISPRLRSLLQCLGGIFLPSGMAQTRRDQAERLPGAVLDAYVQDVLQSRQPLVIFLEDAPGSLRLSDPARLWLLRVLRALQDRAVPDVLVIPVGIAYDVAP</sequence>
<feature type="domain" description="Phospholipid/glycerol acyltransferase" evidence="1">
    <location>
        <begin position="81"/>
        <end position="212"/>
    </location>
</feature>
<feature type="non-terminal residue" evidence="2">
    <location>
        <position position="215"/>
    </location>
</feature>
<dbReference type="PANTHER" id="PTHR12563">
    <property type="entry name" value="GLYCEROL-3-PHOSPHATE ACYLTRANSFERASE"/>
    <property type="match status" value="1"/>
</dbReference>